<dbReference type="AlphaFoldDB" id="A0AAN7MIU9"/>
<dbReference type="InterPro" id="IPR004314">
    <property type="entry name" value="Neprosin"/>
</dbReference>
<dbReference type="Gene3D" id="3.90.1320.10">
    <property type="entry name" value="Outer-capsid protein sigma 3, large lobe"/>
    <property type="match status" value="1"/>
</dbReference>
<feature type="region of interest" description="Disordered" evidence="1">
    <location>
        <begin position="138"/>
        <end position="157"/>
    </location>
</feature>
<dbReference type="PROSITE" id="PS52045">
    <property type="entry name" value="NEPROSIN_PEP_CD"/>
    <property type="match status" value="1"/>
</dbReference>
<keyword evidence="4" id="KW-1185">Reference proteome</keyword>
<dbReference type="EMBL" id="JAXQNO010000004">
    <property type="protein sequence ID" value="KAK4799987.1"/>
    <property type="molecule type" value="Genomic_DNA"/>
</dbReference>
<organism evidence="3 4">
    <name type="scientific">Trapa natans</name>
    <name type="common">Water chestnut</name>
    <dbReference type="NCBI Taxonomy" id="22666"/>
    <lineage>
        <taxon>Eukaryota</taxon>
        <taxon>Viridiplantae</taxon>
        <taxon>Streptophyta</taxon>
        <taxon>Embryophyta</taxon>
        <taxon>Tracheophyta</taxon>
        <taxon>Spermatophyta</taxon>
        <taxon>Magnoliopsida</taxon>
        <taxon>eudicotyledons</taxon>
        <taxon>Gunneridae</taxon>
        <taxon>Pentapetalae</taxon>
        <taxon>rosids</taxon>
        <taxon>malvids</taxon>
        <taxon>Myrtales</taxon>
        <taxon>Lythraceae</taxon>
        <taxon>Trapa</taxon>
    </lineage>
</organism>
<gene>
    <name evidence="3" type="ORF">SAY86_025352</name>
</gene>
<comment type="caution">
    <text evidence="3">The sequence shown here is derived from an EMBL/GenBank/DDBJ whole genome shotgun (WGS) entry which is preliminary data.</text>
</comment>
<dbReference type="PANTHER" id="PTHR31589">
    <property type="entry name" value="PROTEIN, PUTATIVE (DUF239)-RELATED-RELATED"/>
    <property type="match status" value="1"/>
</dbReference>
<dbReference type="Pfam" id="PF14365">
    <property type="entry name" value="Neprosin_AP"/>
    <property type="match status" value="1"/>
</dbReference>
<evidence type="ECO:0000259" key="2">
    <source>
        <dbReference type="PROSITE" id="PS52045"/>
    </source>
</evidence>
<evidence type="ECO:0000313" key="3">
    <source>
        <dbReference type="EMBL" id="KAK4799987.1"/>
    </source>
</evidence>
<dbReference type="InterPro" id="IPR025521">
    <property type="entry name" value="Neprosin_propep"/>
</dbReference>
<accession>A0AAN7MIU9</accession>
<dbReference type="FunFam" id="3.90.1320.10:FF:000001">
    <property type="entry name" value="Putative carboxyl-terminal proteinase"/>
    <property type="match status" value="1"/>
</dbReference>
<proteinExistence type="predicted"/>
<name>A0AAN7MIU9_TRANT</name>
<evidence type="ECO:0000256" key="1">
    <source>
        <dbReference type="SAM" id="MobiDB-lite"/>
    </source>
</evidence>
<dbReference type="PANTHER" id="PTHR31589:SF57">
    <property type="entry name" value="OS06G0474500 PROTEIN"/>
    <property type="match status" value="1"/>
</dbReference>
<dbReference type="InterPro" id="IPR053168">
    <property type="entry name" value="Glutamic_endopeptidase"/>
</dbReference>
<evidence type="ECO:0000313" key="4">
    <source>
        <dbReference type="Proteomes" id="UP001346149"/>
    </source>
</evidence>
<dbReference type="Pfam" id="PF03080">
    <property type="entry name" value="Neprosin"/>
    <property type="match status" value="1"/>
</dbReference>
<protein>
    <recommendedName>
        <fullName evidence="2">Neprosin PEP catalytic domain-containing protein</fullName>
    </recommendedName>
</protein>
<reference evidence="3 4" key="1">
    <citation type="journal article" date="2023" name="Hortic Res">
        <title>Pangenome of water caltrop reveals structural variations and asymmetric subgenome divergence after allopolyploidization.</title>
        <authorList>
            <person name="Zhang X."/>
            <person name="Chen Y."/>
            <person name="Wang L."/>
            <person name="Yuan Y."/>
            <person name="Fang M."/>
            <person name="Shi L."/>
            <person name="Lu R."/>
            <person name="Comes H.P."/>
            <person name="Ma Y."/>
            <person name="Chen Y."/>
            <person name="Huang G."/>
            <person name="Zhou Y."/>
            <person name="Zheng Z."/>
            <person name="Qiu Y."/>
        </authorList>
    </citation>
    <scope>NUCLEOTIDE SEQUENCE [LARGE SCALE GENOMIC DNA]</scope>
    <source>
        <strain evidence="3">F231</strain>
    </source>
</reference>
<feature type="domain" description="Neprosin PEP catalytic" evidence="2">
    <location>
        <begin position="211"/>
        <end position="465"/>
    </location>
</feature>
<sequence>MKKKKKVSFPGCIGHLASGQTTSRLLIHPKEENSSNLSSSSSSSSSSCSYTNTARMFVSFLVFASLLSSLSTGIVIPSNAIQANQTLRAADDLRKLRKVHHLLRKINKPSTKTIQSPDGDLIDCVETRLQPAFDHRLLKGQKPLDPPERPNCNESSTGAEESAEIFQLWAGNGDSCPEGTIPIRRITEKDVLRASSVRRFGRKPRRGVRRDSSGSGHEHAVAFVNGGQYYGAKASINVWAPYVADRYEFSLSQIWVISGSFGNDLNTIEAGWQVSPELYGDNSPRFFTYWTADAYQTTGCYNLFCSGFVQTNHRIAVGAAISPRSTYRGRQFDITVMIWKDPRHGHWWLQLGSGILVGYWPAYLFSHLRNHANMIQFGGEIVNFRSHGIHSSTQMGSGHFAWEGFGKASYFRNTQVVDWDNNLIPPPNLRSLADHPNCYDIRQGRNIAWGTYFYYGGPGRNVRCP</sequence>
<dbReference type="Proteomes" id="UP001346149">
    <property type="component" value="Unassembled WGS sequence"/>
</dbReference>